<organism evidence="9 10">
    <name type="scientific">Oerskovia turbata</name>
    <dbReference type="NCBI Taxonomy" id="1713"/>
    <lineage>
        <taxon>Bacteria</taxon>
        <taxon>Bacillati</taxon>
        <taxon>Actinomycetota</taxon>
        <taxon>Actinomycetes</taxon>
        <taxon>Micrococcales</taxon>
        <taxon>Cellulomonadaceae</taxon>
        <taxon>Oerskovia</taxon>
    </lineage>
</organism>
<name>A0A4Q1L1L7_9CELL</name>
<evidence type="ECO:0000313" key="9">
    <source>
        <dbReference type="EMBL" id="RXR36117.1"/>
    </source>
</evidence>
<dbReference type="InterPro" id="IPR002173">
    <property type="entry name" value="Carboh/pur_kinase_PfkB_CS"/>
</dbReference>
<dbReference type="EMBL" id="SDJQ01000005">
    <property type="protein sequence ID" value="RXR36117.1"/>
    <property type="molecule type" value="Genomic_DNA"/>
</dbReference>
<keyword evidence="11" id="KW-1185">Reference proteome</keyword>
<evidence type="ECO:0000256" key="3">
    <source>
        <dbReference type="ARBA" id="ARBA00022741"/>
    </source>
</evidence>
<dbReference type="GO" id="GO:0005829">
    <property type="term" value="C:cytosol"/>
    <property type="evidence" value="ECO:0007669"/>
    <property type="project" value="TreeGrafter"/>
</dbReference>
<feature type="domain" description="Carbohydrate kinase PfkB" evidence="7">
    <location>
        <begin position="26"/>
        <end position="299"/>
    </location>
</feature>
<accession>A0A4Q1L1L7</accession>
<protein>
    <submittedName>
        <fullName evidence="9">1-phosphofructokinase</fullName>
    </submittedName>
</protein>
<keyword evidence="2 6" id="KW-0808">Transferase</keyword>
<dbReference type="SUPFAM" id="SSF53613">
    <property type="entry name" value="Ribokinase-like"/>
    <property type="match status" value="1"/>
</dbReference>
<dbReference type="Proteomes" id="UP000290517">
    <property type="component" value="Unassembled WGS sequence"/>
</dbReference>
<keyword evidence="3" id="KW-0547">Nucleotide-binding</keyword>
<dbReference type="GO" id="GO:0005524">
    <property type="term" value="F:ATP binding"/>
    <property type="evidence" value="ECO:0007669"/>
    <property type="project" value="UniProtKB-KW"/>
</dbReference>
<evidence type="ECO:0000256" key="6">
    <source>
        <dbReference type="PIRNR" id="PIRNR000535"/>
    </source>
</evidence>
<evidence type="ECO:0000313" key="11">
    <source>
        <dbReference type="Proteomes" id="UP000290517"/>
    </source>
</evidence>
<dbReference type="PROSITE" id="PS00583">
    <property type="entry name" value="PFKB_KINASES_1"/>
    <property type="match status" value="1"/>
</dbReference>
<evidence type="ECO:0000256" key="5">
    <source>
        <dbReference type="ARBA" id="ARBA00022840"/>
    </source>
</evidence>
<keyword evidence="4 9" id="KW-0418">Kinase</keyword>
<dbReference type="PANTHER" id="PTHR46566">
    <property type="entry name" value="1-PHOSPHOFRUCTOKINASE-RELATED"/>
    <property type="match status" value="1"/>
</dbReference>
<evidence type="ECO:0000256" key="2">
    <source>
        <dbReference type="ARBA" id="ARBA00022679"/>
    </source>
</evidence>
<dbReference type="Pfam" id="PF00294">
    <property type="entry name" value="PfkB"/>
    <property type="match status" value="1"/>
</dbReference>
<dbReference type="InterPro" id="IPR017583">
    <property type="entry name" value="Tagatose/fructose_Pkinase"/>
</dbReference>
<dbReference type="AlphaFoldDB" id="A0A4Q1L1L7"/>
<evidence type="ECO:0000259" key="7">
    <source>
        <dbReference type="Pfam" id="PF00294"/>
    </source>
</evidence>
<dbReference type="InterPro" id="IPR029056">
    <property type="entry name" value="Ribokinase-like"/>
</dbReference>
<dbReference type="GO" id="GO:0008443">
    <property type="term" value="F:phosphofructokinase activity"/>
    <property type="evidence" value="ECO:0007669"/>
    <property type="project" value="TreeGrafter"/>
</dbReference>
<evidence type="ECO:0000256" key="1">
    <source>
        <dbReference type="ARBA" id="ARBA00010688"/>
    </source>
</evidence>
<sequence>MRGAQRFAARVLCLTPNPAWDVTYGVDRLDPGEALRVRSVAARAGGKGVNVARVVRALGGDSVAVAPVGGLLGPAFAADLDAAGQPASLVPVAGALRQAVAVVPEHAGPDDGGHPTVLNEPGAPLTAQEWALFVRTAVGLAGDGTVVTISGSLPVGTTQDRFTDLVRALRETGCPVHVDASGPGLLWAARAGADLLKPNRAELAEATGVPGLTEGVAALQALGARAVVVTDGEKGLAAFEPGSTTPAARARLDVPVQGNPTGAGDAAMAALAVSAGKPWAERLALTVATSAAAVLQLVAGEVDPQDVRRLGARVLTENLTDTSTTED</sequence>
<dbReference type="EMBL" id="SDJR01000002">
    <property type="protein sequence ID" value="RXR27309.1"/>
    <property type="molecule type" value="Genomic_DNA"/>
</dbReference>
<keyword evidence="5" id="KW-0067">ATP-binding</keyword>
<dbReference type="InterPro" id="IPR011611">
    <property type="entry name" value="PfkB_dom"/>
</dbReference>
<dbReference type="STRING" id="1713.GCA_000718325_01172"/>
<evidence type="ECO:0000313" key="8">
    <source>
        <dbReference type="EMBL" id="RXR27309.1"/>
    </source>
</evidence>
<proteinExistence type="inferred from homology"/>
<comment type="similarity">
    <text evidence="1">Belongs to the carbohydrate kinase PfkB family.</text>
</comment>
<evidence type="ECO:0000256" key="4">
    <source>
        <dbReference type="ARBA" id="ARBA00022777"/>
    </source>
</evidence>
<reference evidence="10 11" key="1">
    <citation type="submission" date="2019-01" db="EMBL/GenBank/DDBJ databases">
        <title>Oerskovia turbata Genome sequencing and assembly.</title>
        <authorList>
            <person name="Dou T."/>
        </authorList>
    </citation>
    <scope>NUCLEOTIDE SEQUENCE [LARGE SCALE GENOMIC DNA]</scope>
    <source>
        <strain evidence="9 10">JCM12123</strain>
        <strain evidence="8 11">JCM3160</strain>
    </source>
</reference>
<dbReference type="Gene3D" id="3.40.1190.20">
    <property type="match status" value="1"/>
</dbReference>
<dbReference type="PIRSF" id="PIRSF000535">
    <property type="entry name" value="1PFK/6PFK/LacC"/>
    <property type="match status" value="1"/>
</dbReference>
<dbReference type="PANTHER" id="PTHR46566:SF5">
    <property type="entry name" value="1-PHOSPHOFRUCTOKINASE"/>
    <property type="match status" value="1"/>
</dbReference>
<gene>
    <name evidence="8" type="ORF">EQW73_02435</name>
    <name evidence="9" type="ORF">EQW78_03325</name>
</gene>
<dbReference type="RefSeq" id="WP_051702800.1">
    <property type="nucleotide sequence ID" value="NZ_JOFV01000005.1"/>
</dbReference>
<comment type="caution">
    <text evidence="9">The sequence shown here is derived from an EMBL/GenBank/DDBJ whole genome shotgun (WGS) entry which is preliminary data.</text>
</comment>
<dbReference type="OrthoDB" id="9801219at2"/>
<dbReference type="Proteomes" id="UP000289805">
    <property type="component" value="Unassembled WGS sequence"/>
</dbReference>
<evidence type="ECO:0000313" key="10">
    <source>
        <dbReference type="Proteomes" id="UP000289805"/>
    </source>
</evidence>